<evidence type="ECO:0000313" key="1">
    <source>
        <dbReference type="EMBL" id="CAH8391761.1"/>
    </source>
</evidence>
<dbReference type="AlphaFoldDB" id="A0ABC8M646"/>
<reference evidence="1 2" key="1">
    <citation type="submission" date="2022-03" db="EMBL/GenBank/DDBJ databases">
        <authorList>
            <person name="Macdonald S."/>
            <person name="Ahmed S."/>
            <person name="Newling K."/>
        </authorList>
    </citation>
    <scope>NUCLEOTIDE SEQUENCE [LARGE SCALE GENOMIC DNA]</scope>
</reference>
<dbReference type="Proteomes" id="UP001642260">
    <property type="component" value="Unassembled WGS sequence"/>
</dbReference>
<sequence>MLIIKTLELAQASVLLQDIATAEDGSSWDVVSDDDLILGTEDDYVLVKEEDVADAIACFMVTYLSSLEQTKDVSPDQLQKALSTMFSVKKRKGKLRRAWEGSKVIYNVASWSATAIGIYQNPVILTIASKAFWVSCKAISKLV</sequence>
<dbReference type="PANTHER" id="PTHR33874:SF6">
    <property type="entry name" value="MADS-BOX DOMAIN-CONTAINING PROTEIN"/>
    <property type="match status" value="1"/>
</dbReference>
<dbReference type="PANTHER" id="PTHR33874">
    <property type="entry name" value="RING FINGER PROTEIN"/>
    <property type="match status" value="1"/>
</dbReference>
<keyword evidence="2" id="KW-1185">Reference proteome</keyword>
<evidence type="ECO:0000313" key="2">
    <source>
        <dbReference type="Proteomes" id="UP001642260"/>
    </source>
</evidence>
<protein>
    <submittedName>
        <fullName evidence="1">Uncharacterized protein</fullName>
    </submittedName>
</protein>
<dbReference type="EMBL" id="CAKOAT010964042">
    <property type="protein sequence ID" value="CAH8391761.1"/>
    <property type="molecule type" value="Genomic_DNA"/>
</dbReference>
<gene>
    <name evidence="1" type="ORF">ERUC_LOCUS44244</name>
</gene>
<proteinExistence type="predicted"/>
<comment type="caution">
    <text evidence="1">The sequence shown here is derived from an EMBL/GenBank/DDBJ whole genome shotgun (WGS) entry which is preliminary data.</text>
</comment>
<accession>A0ABC8M646</accession>
<organism evidence="1 2">
    <name type="scientific">Eruca vesicaria subsp. sativa</name>
    <name type="common">Garden rocket</name>
    <name type="synonym">Eruca sativa</name>
    <dbReference type="NCBI Taxonomy" id="29727"/>
    <lineage>
        <taxon>Eukaryota</taxon>
        <taxon>Viridiplantae</taxon>
        <taxon>Streptophyta</taxon>
        <taxon>Embryophyta</taxon>
        <taxon>Tracheophyta</taxon>
        <taxon>Spermatophyta</taxon>
        <taxon>Magnoliopsida</taxon>
        <taxon>eudicotyledons</taxon>
        <taxon>Gunneridae</taxon>
        <taxon>Pentapetalae</taxon>
        <taxon>rosids</taxon>
        <taxon>malvids</taxon>
        <taxon>Brassicales</taxon>
        <taxon>Brassicaceae</taxon>
        <taxon>Brassiceae</taxon>
        <taxon>Eruca</taxon>
    </lineage>
</organism>
<name>A0ABC8M646_ERUVS</name>